<dbReference type="Gene3D" id="1.10.287.130">
    <property type="match status" value="1"/>
</dbReference>
<dbReference type="GO" id="GO:0004673">
    <property type="term" value="F:protein histidine kinase activity"/>
    <property type="evidence" value="ECO:0007669"/>
    <property type="project" value="UniProtKB-EC"/>
</dbReference>
<feature type="domain" description="Histidine kinase" evidence="12">
    <location>
        <begin position="246"/>
        <end position="440"/>
    </location>
</feature>
<dbReference type="Gene3D" id="3.30.565.10">
    <property type="entry name" value="Histidine kinase-like ATPase, C-terminal domain"/>
    <property type="match status" value="1"/>
</dbReference>
<evidence type="ECO:0000256" key="9">
    <source>
        <dbReference type="ARBA" id="ARBA00023012"/>
    </source>
</evidence>
<evidence type="ECO:0000259" key="12">
    <source>
        <dbReference type="PROSITE" id="PS50109"/>
    </source>
</evidence>
<dbReference type="PROSITE" id="PS50885">
    <property type="entry name" value="HAMP"/>
    <property type="match status" value="1"/>
</dbReference>
<evidence type="ECO:0000313" key="15">
    <source>
        <dbReference type="Proteomes" id="UP000068447"/>
    </source>
</evidence>
<reference evidence="14 15" key="1">
    <citation type="submission" date="2015-12" db="EMBL/GenBank/DDBJ databases">
        <title>Complete genome of Lacimicrobium alkaliphilum KCTC 32984.</title>
        <authorList>
            <person name="Kim S.-G."/>
            <person name="Lee Y.-J."/>
        </authorList>
    </citation>
    <scope>NUCLEOTIDE SEQUENCE [LARGE SCALE GENOMIC DNA]</scope>
    <source>
        <strain evidence="14 15">YelD216</strain>
    </source>
</reference>
<dbReference type="Proteomes" id="UP000068447">
    <property type="component" value="Chromosome"/>
</dbReference>
<dbReference type="PRINTS" id="PR00344">
    <property type="entry name" value="BCTRLSENSOR"/>
</dbReference>
<dbReference type="STRING" id="1526571.AT746_11290"/>
<dbReference type="KEGG" id="lal:AT746_11290"/>
<feature type="domain" description="HAMP" evidence="13">
    <location>
        <begin position="187"/>
        <end position="238"/>
    </location>
</feature>
<sequence length="445" mass="50191">MTKWSLKGRSLAAGVLVLVIFFPLVALVLEQAFSNSLSQSMEEQLRLQNLGLISEFEVIQGEIQMPEQLFNNSLNIPDSGTYALISMHKLPLWESDSTLNWSHIPELDRPDVGEEMFVSRQIDGIKFFQFSYTAEFEDRDFMFPVTFHILQERRLFDREVSAYRATLWQWLGLISLLLIALLVFSLYAALRPISQLVSQISDVEKGKCHRLSGTFPPELEHLKTSLNHLLDSELQQRQRYYNSLGDLAHNLKTPLALLKGNDQVMQVANQPVEQIDNIISRQLKRAVAGAGSGWQQKVALSDLLQQIISAMKKVYADKKLDIELLDDAQAELAADKTDLMELFGNLIDNACKAARRQVRISLQQNDKVLVLMIEDDGPGIHPEQRQQILNRGTRLDSYPGGQGLGMAIVTDLVNAYQGKLEIADSSLGGNLFRIRFSTDFTAITE</sequence>
<dbReference type="InterPro" id="IPR004358">
    <property type="entry name" value="Sig_transdc_His_kin-like_C"/>
</dbReference>
<dbReference type="PANTHER" id="PTHR45436">
    <property type="entry name" value="SENSOR HISTIDINE KINASE YKOH"/>
    <property type="match status" value="1"/>
</dbReference>
<gene>
    <name evidence="14" type="ORF">AT746_11290</name>
</gene>
<keyword evidence="4" id="KW-0597">Phosphoprotein</keyword>
<keyword evidence="5" id="KW-0808">Transferase</keyword>
<evidence type="ECO:0000256" key="7">
    <source>
        <dbReference type="ARBA" id="ARBA00022777"/>
    </source>
</evidence>
<dbReference type="SUPFAM" id="SSF55874">
    <property type="entry name" value="ATPase domain of HSP90 chaperone/DNA topoisomerase II/histidine kinase"/>
    <property type="match status" value="1"/>
</dbReference>
<protein>
    <recommendedName>
        <fullName evidence="3">histidine kinase</fullName>
        <ecNumber evidence="3">2.7.13.3</ecNumber>
    </recommendedName>
</protein>
<dbReference type="RefSeq" id="WP_062480366.1">
    <property type="nucleotide sequence ID" value="NZ_CP013650.1"/>
</dbReference>
<keyword evidence="6 11" id="KW-0812">Transmembrane</keyword>
<dbReference type="AlphaFoldDB" id="A0A0U2ZKD5"/>
<dbReference type="SMART" id="SM00387">
    <property type="entry name" value="HATPase_c"/>
    <property type="match status" value="1"/>
</dbReference>
<name>A0A0U2ZKD5_9ALTE</name>
<evidence type="ECO:0000256" key="8">
    <source>
        <dbReference type="ARBA" id="ARBA00022989"/>
    </source>
</evidence>
<keyword evidence="10 11" id="KW-0472">Membrane</keyword>
<evidence type="ECO:0000256" key="1">
    <source>
        <dbReference type="ARBA" id="ARBA00000085"/>
    </source>
</evidence>
<dbReference type="InterPro" id="IPR050428">
    <property type="entry name" value="TCS_sensor_his_kinase"/>
</dbReference>
<dbReference type="InterPro" id="IPR036890">
    <property type="entry name" value="HATPase_C_sf"/>
</dbReference>
<dbReference type="EMBL" id="CP013650">
    <property type="protein sequence ID" value="ALS98796.1"/>
    <property type="molecule type" value="Genomic_DNA"/>
</dbReference>
<dbReference type="PANTHER" id="PTHR45436:SF4">
    <property type="entry name" value="SENSOR PROTEIN PHOQ"/>
    <property type="match status" value="1"/>
</dbReference>
<feature type="transmembrane region" description="Helical" evidence="11">
    <location>
        <begin position="167"/>
        <end position="190"/>
    </location>
</feature>
<evidence type="ECO:0000256" key="11">
    <source>
        <dbReference type="SAM" id="Phobius"/>
    </source>
</evidence>
<accession>A0A0U2ZKD5</accession>
<organism evidence="14 15">
    <name type="scientific">Lacimicrobium alkaliphilum</name>
    <dbReference type="NCBI Taxonomy" id="1526571"/>
    <lineage>
        <taxon>Bacteria</taxon>
        <taxon>Pseudomonadati</taxon>
        <taxon>Pseudomonadota</taxon>
        <taxon>Gammaproteobacteria</taxon>
        <taxon>Alteromonadales</taxon>
        <taxon>Alteromonadaceae</taxon>
        <taxon>Lacimicrobium</taxon>
    </lineage>
</organism>
<keyword evidence="8 11" id="KW-1133">Transmembrane helix</keyword>
<evidence type="ECO:0000256" key="4">
    <source>
        <dbReference type="ARBA" id="ARBA00022553"/>
    </source>
</evidence>
<dbReference type="GO" id="GO:0005524">
    <property type="term" value="F:ATP binding"/>
    <property type="evidence" value="ECO:0007669"/>
    <property type="project" value="UniProtKB-KW"/>
</dbReference>
<evidence type="ECO:0000256" key="6">
    <source>
        <dbReference type="ARBA" id="ARBA00022692"/>
    </source>
</evidence>
<dbReference type="InterPro" id="IPR003594">
    <property type="entry name" value="HATPase_dom"/>
</dbReference>
<dbReference type="InterPro" id="IPR005467">
    <property type="entry name" value="His_kinase_dom"/>
</dbReference>
<dbReference type="PROSITE" id="PS50109">
    <property type="entry name" value="HIS_KIN"/>
    <property type="match status" value="1"/>
</dbReference>
<keyword evidence="9" id="KW-0902">Two-component regulatory system</keyword>
<dbReference type="OrthoDB" id="9809567at2"/>
<evidence type="ECO:0000256" key="10">
    <source>
        <dbReference type="ARBA" id="ARBA00023136"/>
    </source>
</evidence>
<dbReference type="GO" id="GO:0000160">
    <property type="term" value="P:phosphorelay signal transduction system"/>
    <property type="evidence" value="ECO:0007669"/>
    <property type="project" value="UniProtKB-KW"/>
</dbReference>
<evidence type="ECO:0000256" key="5">
    <source>
        <dbReference type="ARBA" id="ARBA00022679"/>
    </source>
</evidence>
<dbReference type="InterPro" id="IPR003660">
    <property type="entry name" value="HAMP_dom"/>
</dbReference>
<evidence type="ECO:0000313" key="14">
    <source>
        <dbReference type="EMBL" id="ALS98796.1"/>
    </source>
</evidence>
<comment type="subcellular location">
    <subcellularLocation>
        <location evidence="2">Membrane</location>
    </subcellularLocation>
</comment>
<dbReference type="EC" id="2.7.13.3" evidence="3"/>
<evidence type="ECO:0000256" key="2">
    <source>
        <dbReference type="ARBA" id="ARBA00004370"/>
    </source>
</evidence>
<dbReference type="Pfam" id="PF02518">
    <property type="entry name" value="HATPase_c"/>
    <property type="match status" value="1"/>
</dbReference>
<evidence type="ECO:0000259" key="13">
    <source>
        <dbReference type="PROSITE" id="PS50885"/>
    </source>
</evidence>
<proteinExistence type="predicted"/>
<keyword evidence="7" id="KW-0418">Kinase</keyword>
<keyword evidence="15" id="KW-1185">Reference proteome</keyword>
<dbReference type="GO" id="GO:0005886">
    <property type="term" value="C:plasma membrane"/>
    <property type="evidence" value="ECO:0007669"/>
    <property type="project" value="TreeGrafter"/>
</dbReference>
<comment type="catalytic activity">
    <reaction evidence="1">
        <text>ATP + protein L-histidine = ADP + protein N-phospho-L-histidine.</text>
        <dbReference type="EC" id="2.7.13.3"/>
    </reaction>
</comment>
<evidence type="ECO:0000256" key="3">
    <source>
        <dbReference type="ARBA" id="ARBA00012438"/>
    </source>
</evidence>